<dbReference type="PANTHER" id="PTHR37422:SF23">
    <property type="entry name" value="TEICHURONIC ACID BIOSYNTHESIS PROTEIN TUAE"/>
    <property type="match status" value="1"/>
</dbReference>
<dbReference type="EMBL" id="SLXV01000029">
    <property type="protein sequence ID" value="TCP65935.1"/>
    <property type="molecule type" value="Genomic_DNA"/>
</dbReference>
<name>A0A4R2S3R9_9BACL</name>
<dbReference type="InterPro" id="IPR051533">
    <property type="entry name" value="WaaL-like"/>
</dbReference>
<keyword evidence="7" id="KW-0436">Ligase</keyword>
<feature type="transmembrane region" description="Helical" evidence="5">
    <location>
        <begin position="444"/>
        <end position="465"/>
    </location>
</feature>
<gene>
    <name evidence="7" type="ORF">EDD57_12930</name>
</gene>
<dbReference type="GO" id="GO:0016020">
    <property type="term" value="C:membrane"/>
    <property type="evidence" value="ECO:0007669"/>
    <property type="project" value="UniProtKB-SubCell"/>
</dbReference>
<feature type="transmembrane region" description="Helical" evidence="5">
    <location>
        <begin position="182"/>
        <end position="202"/>
    </location>
</feature>
<proteinExistence type="predicted"/>
<keyword evidence="8" id="KW-1185">Reference proteome</keyword>
<evidence type="ECO:0000256" key="3">
    <source>
        <dbReference type="ARBA" id="ARBA00022989"/>
    </source>
</evidence>
<dbReference type="GO" id="GO:0016874">
    <property type="term" value="F:ligase activity"/>
    <property type="evidence" value="ECO:0007669"/>
    <property type="project" value="UniProtKB-KW"/>
</dbReference>
<evidence type="ECO:0000256" key="4">
    <source>
        <dbReference type="ARBA" id="ARBA00023136"/>
    </source>
</evidence>
<feature type="transmembrane region" description="Helical" evidence="5">
    <location>
        <begin position="378"/>
        <end position="400"/>
    </location>
</feature>
<dbReference type="PANTHER" id="PTHR37422">
    <property type="entry name" value="TEICHURONIC ACID BIOSYNTHESIS PROTEIN TUAE"/>
    <property type="match status" value="1"/>
</dbReference>
<dbReference type="InterPro" id="IPR007016">
    <property type="entry name" value="O-antigen_ligase-rel_domated"/>
</dbReference>
<evidence type="ECO:0000259" key="6">
    <source>
        <dbReference type="Pfam" id="PF04932"/>
    </source>
</evidence>
<dbReference type="AlphaFoldDB" id="A0A4R2S3R9"/>
<feature type="transmembrane region" description="Helical" evidence="5">
    <location>
        <begin position="209"/>
        <end position="225"/>
    </location>
</feature>
<feature type="transmembrane region" description="Helical" evidence="5">
    <location>
        <begin position="72"/>
        <end position="94"/>
    </location>
</feature>
<accession>A0A4R2S3R9</accession>
<sequence length="481" mass="53576">MVNEGFLSQRKRLDTLFYLTAAFALLGPSFGIPVTSGFTLTFFRLAFFVLLAGFIFRFVNTKSLEATYMYPIRWYIAFLCFWIVYAVLTLTWVIDMGKGIRYVVFLTNMIALALSFPYFIRNESYYQKITKVLFGVYTAIILFAVFESVTLIHLPTSRAADENVSDGVSAAVTSVFTNQNDLATCITLALPFIAAAMIMLPLSRKAKTALYGVFILSGYVLFATGSRVNELIVLPLIAVALLILFWKSLDRSRFNLKSIRRNGFFLLLAVVLIQVMLATMLTPEGQRVVGDKLGSTSASLSDLHNAVSEELVGEEGSGIAGQSGESITVRVNLLKHGFDFLVKSHFMGVGAGNIERWMHPSSDEYVSGNVNKENIHNWWAEILVNFGVVTFALYLSLYVWLLWRLWKLISLKRSPHLSPYLRFGAVASLAAMTGYFFGGMAMSTAIHFTPMWISYGLALAVLVLGEHQNKQVEPKSISGSK</sequence>
<feature type="transmembrane region" description="Helical" evidence="5">
    <location>
        <begin position="132"/>
        <end position="154"/>
    </location>
</feature>
<comment type="subcellular location">
    <subcellularLocation>
        <location evidence="1">Membrane</location>
        <topology evidence="1">Multi-pass membrane protein</topology>
    </subcellularLocation>
</comment>
<keyword evidence="3 5" id="KW-1133">Transmembrane helix</keyword>
<dbReference type="Pfam" id="PF04932">
    <property type="entry name" value="Wzy_C"/>
    <property type="match status" value="1"/>
</dbReference>
<keyword evidence="4 5" id="KW-0472">Membrane</keyword>
<comment type="caution">
    <text evidence="7">The sequence shown here is derived from an EMBL/GenBank/DDBJ whole genome shotgun (WGS) entry which is preliminary data.</text>
</comment>
<organism evidence="7 8">
    <name type="scientific">Baia soyae</name>
    <dbReference type="NCBI Taxonomy" id="1544746"/>
    <lineage>
        <taxon>Bacteria</taxon>
        <taxon>Bacillati</taxon>
        <taxon>Bacillota</taxon>
        <taxon>Bacilli</taxon>
        <taxon>Bacillales</taxon>
        <taxon>Thermoactinomycetaceae</taxon>
        <taxon>Baia</taxon>
    </lineage>
</organism>
<feature type="transmembrane region" description="Helical" evidence="5">
    <location>
        <begin position="231"/>
        <end position="249"/>
    </location>
</feature>
<evidence type="ECO:0000313" key="7">
    <source>
        <dbReference type="EMBL" id="TCP65935.1"/>
    </source>
</evidence>
<protein>
    <submittedName>
        <fullName evidence="7">O-antigen ligase-like membrane protein</fullName>
    </submittedName>
</protein>
<feature type="transmembrane region" description="Helical" evidence="5">
    <location>
        <begin position="100"/>
        <end position="120"/>
    </location>
</feature>
<dbReference type="Proteomes" id="UP000294746">
    <property type="component" value="Unassembled WGS sequence"/>
</dbReference>
<evidence type="ECO:0000256" key="5">
    <source>
        <dbReference type="SAM" id="Phobius"/>
    </source>
</evidence>
<reference evidence="7 8" key="1">
    <citation type="submission" date="2019-03" db="EMBL/GenBank/DDBJ databases">
        <title>Genomic Encyclopedia of Type Strains, Phase IV (KMG-IV): sequencing the most valuable type-strain genomes for metagenomic binning, comparative biology and taxonomic classification.</title>
        <authorList>
            <person name="Goeker M."/>
        </authorList>
    </citation>
    <scope>NUCLEOTIDE SEQUENCE [LARGE SCALE GENOMIC DNA]</scope>
    <source>
        <strain evidence="7 8">DSM 46831</strain>
    </source>
</reference>
<keyword evidence="2 5" id="KW-0812">Transmembrane</keyword>
<feature type="transmembrane region" description="Helical" evidence="5">
    <location>
        <begin position="261"/>
        <end position="281"/>
    </location>
</feature>
<evidence type="ECO:0000256" key="1">
    <source>
        <dbReference type="ARBA" id="ARBA00004141"/>
    </source>
</evidence>
<feature type="transmembrane region" description="Helical" evidence="5">
    <location>
        <begin position="41"/>
        <end position="60"/>
    </location>
</feature>
<dbReference type="RefSeq" id="WP_131849236.1">
    <property type="nucleotide sequence ID" value="NZ_SLXV01000029.1"/>
</dbReference>
<evidence type="ECO:0000256" key="2">
    <source>
        <dbReference type="ARBA" id="ARBA00022692"/>
    </source>
</evidence>
<evidence type="ECO:0000313" key="8">
    <source>
        <dbReference type="Proteomes" id="UP000294746"/>
    </source>
</evidence>
<feature type="domain" description="O-antigen ligase-related" evidence="6">
    <location>
        <begin position="213"/>
        <end position="395"/>
    </location>
</feature>
<dbReference type="OrthoDB" id="9255580at2"/>
<feature type="transmembrane region" description="Helical" evidence="5">
    <location>
        <begin position="420"/>
        <end position="438"/>
    </location>
</feature>